<feature type="region of interest" description="Disordered" evidence="3">
    <location>
        <begin position="1"/>
        <end position="74"/>
    </location>
</feature>
<reference evidence="4 5" key="1">
    <citation type="submission" date="2020-01" db="EMBL/GenBank/DDBJ databases">
        <title>Investigation of new actinobacteria for the biodesulphurisation of diesel fuel.</title>
        <authorList>
            <person name="Athi Narayanan S.M."/>
        </authorList>
    </citation>
    <scope>NUCLEOTIDE SEQUENCE [LARGE SCALE GENOMIC DNA]</scope>
    <source>
        <strain evidence="4 5">213E</strain>
    </source>
</reference>
<dbReference type="SUPFAM" id="SSF53254">
    <property type="entry name" value="Phosphoglycerate mutase-like"/>
    <property type="match status" value="1"/>
</dbReference>
<evidence type="ECO:0000256" key="3">
    <source>
        <dbReference type="SAM" id="MobiDB-lite"/>
    </source>
</evidence>
<dbReference type="EMBL" id="JAADZU010000072">
    <property type="protein sequence ID" value="NDK91545.1"/>
    <property type="molecule type" value="Genomic_DNA"/>
</dbReference>
<dbReference type="InterPro" id="IPR029033">
    <property type="entry name" value="His_PPase_superfam"/>
</dbReference>
<feature type="binding site" evidence="2">
    <location>
        <position position="136"/>
    </location>
    <ligand>
        <name>substrate</name>
    </ligand>
</feature>
<dbReference type="Pfam" id="PF00300">
    <property type="entry name" value="His_Phos_1"/>
    <property type="match status" value="1"/>
</dbReference>
<dbReference type="AlphaFoldDB" id="A0A7K3LTD7"/>
<feature type="compositionally biased region" description="Low complexity" evidence="3">
    <location>
        <begin position="59"/>
        <end position="69"/>
    </location>
</feature>
<dbReference type="PANTHER" id="PTHR48100">
    <property type="entry name" value="BROAD-SPECIFICITY PHOSPHATASE YOR283W-RELATED"/>
    <property type="match status" value="1"/>
</dbReference>
<dbReference type="NCBIfam" id="NF005567">
    <property type="entry name" value="PRK07238.1"/>
    <property type="match status" value="1"/>
</dbReference>
<dbReference type="SMART" id="SM00855">
    <property type="entry name" value="PGAM"/>
    <property type="match status" value="1"/>
</dbReference>
<feature type="active site" description="Proton donor/acceptor" evidence="1">
    <location>
        <position position="160"/>
    </location>
</feature>
<name>A0A7K3LTD7_9ACTN</name>
<feature type="compositionally biased region" description="Low complexity" evidence="3">
    <location>
        <begin position="43"/>
        <end position="53"/>
    </location>
</feature>
<evidence type="ECO:0000313" key="5">
    <source>
        <dbReference type="Proteomes" id="UP000466307"/>
    </source>
</evidence>
<keyword evidence="5" id="KW-1185">Reference proteome</keyword>
<comment type="caution">
    <text evidence="4">The sequence shown here is derived from an EMBL/GenBank/DDBJ whole genome shotgun (WGS) entry which is preliminary data.</text>
</comment>
<dbReference type="InterPro" id="IPR013078">
    <property type="entry name" value="His_Pase_superF_clade-1"/>
</dbReference>
<feature type="active site" description="Tele-phosphohistidine intermediate" evidence="1">
    <location>
        <position position="86"/>
    </location>
</feature>
<dbReference type="GO" id="GO:0005737">
    <property type="term" value="C:cytoplasm"/>
    <property type="evidence" value="ECO:0007669"/>
    <property type="project" value="TreeGrafter"/>
</dbReference>
<protein>
    <submittedName>
        <fullName evidence="4">Bifunctional RNase H/acid phosphatase</fullName>
    </submittedName>
</protein>
<dbReference type="PANTHER" id="PTHR48100:SF62">
    <property type="entry name" value="GLUCOSYL-3-PHOSPHOGLYCERATE PHOSPHATASE"/>
    <property type="match status" value="1"/>
</dbReference>
<organism evidence="4 5">
    <name type="scientific">Gordonia desulfuricans</name>
    <dbReference type="NCBI Taxonomy" id="89051"/>
    <lineage>
        <taxon>Bacteria</taxon>
        <taxon>Bacillati</taxon>
        <taxon>Actinomycetota</taxon>
        <taxon>Actinomycetes</taxon>
        <taxon>Mycobacteriales</taxon>
        <taxon>Gordoniaceae</taxon>
        <taxon>Gordonia</taxon>
    </lineage>
</organism>
<evidence type="ECO:0000256" key="2">
    <source>
        <dbReference type="PIRSR" id="PIRSR613078-2"/>
    </source>
</evidence>
<dbReference type="GO" id="GO:0016791">
    <property type="term" value="F:phosphatase activity"/>
    <property type="evidence" value="ECO:0007669"/>
    <property type="project" value="TreeGrafter"/>
</dbReference>
<proteinExistence type="predicted"/>
<evidence type="ECO:0000256" key="1">
    <source>
        <dbReference type="PIRSR" id="PIRSR613078-1"/>
    </source>
</evidence>
<gene>
    <name evidence="4" type="ORF">GYA93_18470</name>
</gene>
<evidence type="ECO:0000313" key="4">
    <source>
        <dbReference type="EMBL" id="NDK91545.1"/>
    </source>
</evidence>
<accession>A0A7K3LTD7</accession>
<dbReference type="Gene3D" id="3.40.50.1240">
    <property type="entry name" value="Phosphoglycerate mutase-like"/>
    <property type="match status" value="1"/>
</dbReference>
<sequence>MPDGDRPRHPHPDRRPRRRRRGALRGMRCDPGPQPRVRSLMSTDATDTADAATGEGRPADAADAGRAQPTWQGQRATPTRVILLRHGQTPLSVQRRYSGRGNPELTELGLAQAAAAARRVARETDIAAIVSSPLTRTRQTADAAAAALGLDVVTDDGFIETDFGRWEGLTFAEAAGRDPDLHTHWLSDTSLPAPGGESFDEVARRVVEATDRLLTEYAGQTVLVVSHVTPIKSLLRHALDVGPQLLFRLHLDLASVSIAEFYPDGGAAVKAVNETAHLF</sequence>
<dbReference type="InterPro" id="IPR050275">
    <property type="entry name" value="PGM_Phosphatase"/>
</dbReference>
<dbReference type="CDD" id="cd07067">
    <property type="entry name" value="HP_PGM_like"/>
    <property type="match status" value="1"/>
</dbReference>
<feature type="compositionally biased region" description="Basic residues" evidence="3">
    <location>
        <begin position="8"/>
        <end position="23"/>
    </location>
</feature>
<dbReference type="Proteomes" id="UP000466307">
    <property type="component" value="Unassembled WGS sequence"/>
</dbReference>